<feature type="region of interest" description="Disordered" evidence="1">
    <location>
        <begin position="1"/>
        <end position="21"/>
    </location>
</feature>
<name>A0A4Y0BKA4_ANOFN</name>
<dbReference type="AlphaFoldDB" id="A0A4Y0BKA4"/>
<organism evidence="2">
    <name type="scientific">Anopheles funestus</name>
    <name type="common">African malaria mosquito</name>
    <dbReference type="NCBI Taxonomy" id="62324"/>
    <lineage>
        <taxon>Eukaryota</taxon>
        <taxon>Metazoa</taxon>
        <taxon>Ecdysozoa</taxon>
        <taxon>Arthropoda</taxon>
        <taxon>Hexapoda</taxon>
        <taxon>Insecta</taxon>
        <taxon>Pterygota</taxon>
        <taxon>Neoptera</taxon>
        <taxon>Endopterygota</taxon>
        <taxon>Diptera</taxon>
        <taxon>Nematocera</taxon>
        <taxon>Culicoidea</taxon>
        <taxon>Culicidae</taxon>
        <taxon>Anophelinae</taxon>
        <taxon>Anopheles</taxon>
    </lineage>
</organism>
<sequence length="45" mass="5127">MNLSTSGKKETHKQEKWPLSYQTVIGNQIQRNNLTGGEEQNQPGR</sequence>
<dbReference type="EnsemblMetazoa" id="AFUN019303-RA">
    <property type="protein sequence ID" value="AFUN019303-PA"/>
    <property type="gene ID" value="AFUN019303"/>
</dbReference>
<reference evidence="2" key="1">
    <citation type="submission" date="2020-05" db="UniProtKB">
        <authorList>
            <consortium name="EnsemblMetazoa"/>
        </authorList>
    </citation>
    <scope>IDENTIFICATION</scope>
    <source>
        <strain evidence="2">FUMOZ</strain>
    </source>
</reference>
<dbReference type="VEuPathDB" id="VectorBase:AFUN019303"/>
<proteinExistence type="predicted"/>
<evidence type="ECO:0000256" key="1">
    <source>
        <dbReference type="SAM" id="MobiDB-lite"/>
    </source>
</evidence>
<feature type="compositionally biased region" description="Basic and acidic residues" evidence="1">
    <location>
        <begin position="7"/>
        <end position="16"/>
    </location>
</feature>
<protein>
    <submittedName>
        <fullName evidence="2">Uncharacterized protein</fullName>
    </submittedName>
</protein>
<evidence type="ECO:0000313" key="2">
    <source>
        <dbReference type="EnsemblMetazoa" id="AFUN019303-PA"/>
    </source>
</evidence>
<accession>A0A4Y0BKA4</accession>